<reference evidence="4" key="1">
    <citation type="journal article" date="2017" name="Nat. Microbiol.">
        <title>Global analysis of biosynthetic gene clusters reveals vast potential of secondary metabolite production in Penicillium species.</title>
        <authorList>
            <person name="Nielsen J.C."/>
            <person name="Grijseels S."/>
            <person name="Prigent S."/>
            <person name="Ji B."/>
            <person name="Dainat J."/>
            <person name="Nielsen K.F."/>
            <person name="Frisvad J.C."/>
            <person name="Workman M."/>
            <person name="Nielsen J."/>
        </authorList>
    </citation>
    <scope>NUCLEOTIDE SEQUENCE [LARGE SCALE GENOMIC DNA]</scope>
    <source>
        <strain evidence="4">IBT 11843</strain>
    </source>
</reference>
<feature type="compositionally biased region" description="Basic and acidic residues" evidence="1">
    <location>
        <begin position="99"/>
        <end position="109"/>
    </location>
</feature>
<proteinExistence type="predicted"/>
<gene>
    <name evidence="3" type="ORF">PENDEC_c001G01483</name>
</gene>
<feature type="transmembrane region" description="Helical" evidence="2">
    <location>
        <begin position="12"/>
        <end position="35"/>
    </location>
</feature>
<evidence type="ECO:0000256" key="1">
    <source>
        <dbReference type="SAM" id="MobiDB-lite"/>
    </source>
</evidence>
<evidence type="ECO:0000313" key="4">
    <source>
        <dbReference type="Proteomes" id="UP000191522"/>
    </source>
</evidence>
<accession>A0A1V6PN63</accession>
<keyword evidence="2" id="KW-0812">Transmembrane</keyword>
<evidence type="ECO:0000313" key="3">
    <source>
        <dbReference type="EMBL" id="OQD78470.1"/>
    </source>
</evidence>
<feature type="compositionally biased region" description="Low complexity" evidence="1">
    <location>
        <begin position="127"/>
        <end position="138"/>
    </location>
</feature>
<dbReference type="Proteomes" id="UP000191522">
    <property type="component" value="Unassembled WGS sequence"/>
</dbReference>
<feature type="compositionally biased region" description="Polar residues" evidence="1">
    <location>
        <begin position="139"/>
        <end position="151"/>
    </location>
</feature>
<evidence type="ECO:0000256" key="2">
    <source>
        <dbReference type="SAM" id="Phobius"/>
    </source>
</evidence>
<name>A0A1V6PN63_PENDC</name>
<dbReference type="OrthoDB" id="4364928at2759"/>
<feature type="region of interest" description="Disordered" evidence="1">
    <location>
        <begin position="94"/>
        <end position="151"/>
    </location>
</feature>
<keyword evidence="2" id="KW-1133">Transmembrane helix</keyword>
<dbReference type="AlphaFoldDB" id="A0A1V6PN63"/>
<comment type="caution">
    <text evidence="3">The sequence shown here is derived from an EMBL/GenBank/DDBJ whole genome shotgun (WGS) entry which is preliminary data.</text>
</comment>
<protein>
    <submittedName>
        <fullName evidence="3">Uncharacterized protein</fullName>
    </submittedName>
</protein>
<dbReference type="EMBL" id="MDYL01000001">
    <property type="protein sequence ID" value="OQD78470.1"/>
    <property type="molecule type" value="Genomic_DNA"/>
</dbReference>
<keyword evidence="4" id="KW-1185">Reference proteome</keyword>
<sequence length="652" mass="71134">MPDTLSLDFKSSALLIALVLVPVVVLFGTVAVALVCSERCNCQLAKPKWLSRLPCCRGRWNRKKRLRSDAESGTGCRITESSDATLALLTMDDLNDEPPTVKKAGDLSRSRSVSSSMSYPRIPRRQSSLSASLSNDSNGPATSTRTPSLSDSLYQIEVMKIRQPGGRALRDMGNRDSCFTGDDPFVDETPRQLVAQENKIRARYRPGSRLTVRWSSGSYDSMGPDLPSASNSAGEFAEMRLSTPDPRQLLKHTTEGGFGYLCPMDLPISFVSARSFASKPQIGLGASSLWSTINVSADVSSVPFPGTSGLAPLDVIILLDDLSQPTANLLTQVTLGSSILASNIIHNHDRIGLAYIDWDKNLNFELLLSLGFHSLDTIQSALNIFSRRQHLNHWKADINIGNAIQQVSGLFSVCPRTAFCHLFFVSATPPVHLAIPAMDQGIGFHTITPQSCLPLKHTGIQPGWHIPYDIGSGTSCPEGTHFIRKVSRVVQQLRTGIRPGSILNLKLSIIPGEGCQISVIDNCRIKSLRPGETWIVPVEISVPSAFQPISHRNRNEPLTCHPLIEEMISQINGLLMKYSSEVITQPILTAHIEYQHSLLPAPNTIHVESQLTIVRSENEVVNSLFDCRQTSLSTIGSGNELSIGLSVRSGST</sequence>
<dbReference type="STRING" id="69771.A0A1V6PN63"/>
<organism evidence="3 4">
    <name type="scientific">Penicillium decumbens</name>
    <dbReference type="NCBI Taxonomy" id="69771"/>
    <lineage>
        <taxon>Eukaryota</taxon>
        <taxon>Fungi</taxon>
        <taxon>Dikarya</taxon>
        <taxon>Ascomycota</taxon>
        <taxon>Pezizomycotina</taxon>
        <taxon>Eurotiomycetes</taxon>
        <taxon>Eurotiomycetidae</taxon>
        <taxon>Eurotiales</taxon>
        <taxon>Aspergillaceae</taxon>
        <taxon>Penicillium</taxon>
    </lineage>
</organism>
<keyword evidence="2" id="KW-0472">Membrane</keyword>